<name>A0A5D4RMG5_9BACI</name>
<dbReference type="InterPro" id="IPR032801">
    <property type="entry name" value="PXL2A/B/C"/>
</dbReference>
<comment type="caution">
    <text evidence="1">The sequence shown here is derived from an EMBL/GenBank/DDBJ whole genome shotgun (WGS) entry which is preliminary data.</text>
</comment>
<proteinExistence type="predicted"/>
<dbReference type="RefSeq" id="WP_148973444.1">
    <property type="nucleotide sequence ID" value="NZ_VTER01000002.1"/>
</dbReference>
<evidence type="ECO:0000313" key="1">
    <source>
        <dbReference type="EMBL" id="TYS51056.1"/>
    </source>
</evidence>
<dbReference type="EMBL" id="VTER01000002">
    <property type="protein sequence ID" value="TYS51056.1"/>
    <property type="molecule type" value="Genomic_DNA"/>
</dbReference>
<protein>
    <recommendedName>
        <fullName evidence="3">Redoxin domain-containing protein</fullName>
    </recommendedName>
</protein>
<evidence type="ECO:0000313" key="2">
    <source>
        <dbReference type="Proteomes" id="UP000322139"/>
    </source>
</evidence>
<organism evidence="1 2">
    <name type="scientific">Bacillus infantis</name>
    <dbReference type="NCBI Taxonomy" id="324767"/>
    <lineage>
        <taxon>Bacteria</taxon>
        <taxon>Bacillati</taxon>
        <taxon>Bacillota</taxon>
        <taxon>Bacilli</taxon>
        <taxon>Bacillales</taxon>
        <taxon>Bacillaceae</taxon>
        <taxon>Bacillus</taxon>
    </lineage>
</organism>
<reference evidence="1 2" key="1">
    <citation type="submission" date="2019-08" db="EMBL/GenBank/DDBJ databases">
        <title>Bacillus genomes from the desert of Cuatro Cienegas, Coahuila.</title>
        <authorList>
            <person name="Olmedo-Alvarez G."/>
        </authorList>
    </citation>
    <scope>NUCLEOTIDE SEQUENCE [LARGE SCALE GENOMIC DNA]</scope>
    <source>
        <strain evidence="1 2">CH446_14T</strain>
    </source>
</reference>
<evidence type="ECO:0008006" key="3">
    <source>
        <dbReference type="Google" id="ProtNLM"/>
    </source>
</evidence>
<sequence length="139" mass="15815">MRERIAEIENKKFHVKIVAPSKGAFIEQFLEHFGPFPFPIYGDPSRAAYKGMGHQTMPKWKLLAKAGFGFVTGQVKGFIPDEEKQKQFVMKSMKTQDVYIQGGTWLYSSNGELLWKHIDSSPENHASIDEVLAVIDRRG</sequence>
<gene>
    <name evidence="1" type="ORF">FZD51_03155</name>
</gene>
<dbReference type="AlphaFoldDB" id="A0A5D4RMG5"/>
<dbReference type="Gene3D" id="3.40.30.10">
    <property type="entry name" value="Glutaredoxin"/>
    <property type="match status" value="1"/>
</dbReference>
<accession>A0A5D4RMG5</accession>
<dbReference type="Proteomes" id="UP000322139">
    <property type="component" value="Unassembled WGS sequence"/>
</dbReference>
<dbReference type="Pfam" id="PF13911">
    <property type="entry name" value="AhpC-TSA_2"/>
    <property type="match status" value="1"/>
</dbReference>